<dbReference type="AlphaFoldDB" id="X0TLI8"/>
<comment type="caution">
    <text evidence="1">The sequence shown here is derived from an EMBL/GenBank/DDBJ whole genome shotgun (WGS) entry which is preliminary data.</text>
</comment>
<organism evidence="1">
    <name type="scientific">marine sediment metagenome</name>
    <dbReference type="NCBI Taxonomy" id="412755"/>
    <lineage>
        <taxon>unclassified sequences</taxon>
        <taxon>metagenomes</taxon>
        <taxon>ecological metagenomes</taxon>
    </lineage>
</organism>
<reference evidence="1" key="1">
    <citation type="journal article" date="2014" name="Front. Microbiol.">
        <title>High frequency of phylogenetically diverse reductive dehalogenase-homologous genes in deep subseafloor sedimentary metagenomes.</title>
        <authorList>
            <person name="Kawai M."/>
            <person name="Futagami T."/>
            <person name="Toyoda A."/>
            <person name="Takaki Y."/>
            <person name="Nishi S."/>
            <person name="Hori S."/>
            <person name="Arai W."/>
            <person name="Tsubouchi T."/>
            <person name="Morono Y."/>
            <person name="Uchiyama I."/>
            <person name="Ito T."/>
            <person name="Fujiyama A."/>
            <person name="Inagaki F."/>
            <person name="Takami H."/>
        </authorList>
    </citation>
    <scope>NUCLEOTIDE SEQUENCE</scope>
    <source>
        <strain evidence="1">Expedition CK06-06</strain>
    </source>
</reference>
<sequence length="250" mass="27777">MSKDMIYAKQIESHGIVGTIEVPSEDYLDKELFYTKHGIHIKKEDLTIEGMLGRHRIAKRRHSAEGVTVRHLAKRAVEKLSTRPEVLIVAHNESPVPLPAIAGIAQYLCGYGTAPFCDLVTNKDLPGTVIAEALVKSGKYERVVYASSADVSKMRTEELFNVDKFKDIATVFQKGQKPVEVKKVDPASIDFIIVDHKDFFESRSDFVKADLDWAGIQTLDVIACCPGYVMAVDIADALIKTRTFEGRIPA</sequence>
<name>X0TLI8_9ZZZZ</name>
<dbReference type="EMBL" id="BARS01019269">
    <property type="protein sequence ID" value="GAF88982.1"/>
    <property type="molecule type" value="Genomic_DNA"/>
</dbReference>
<dbReference type="GO" id="GO:0016746">
    <property type="term" value="F:acyltransferase activity"/>
    <property type="evidence" value="ECO:0007669"/>
    <property type="project" value="InterPro"/>
</dbReference>
<feature type="non-terminal residue" evidence="1">
    <location>
        <position position="250"/>
    </location>
</feature>
<proteinExistence type="predicted"/>
<dbReference type="InterPro" id="IPR016039">
    <property type="entry name" value="Thiolase-like"/>
</dbReference>
<dbReference type="Gene3D" id="3.40.47.10">
    <property type="match status" value="1"/>
</dbReference>
<accession>X0TLI8</accession>
<evidence type="ECO:0000313" key="1">
    <source>
        <dbReference type="EMBL" id="GAF88982.1"/>
    </source>
</evidence>
<gene>
    <name evidence="1" type="ORF">S01H1_31247</name>
</gene>
<protein>
    <submittedName>
        <fullName evidence="1">Uncharacterized protein</fullName>
    </submittedName>
</protein>